<comment type="similarity">
    <text evidence="2 6">Belongs to the peroxisomal membrane protein PXMP2/4 family.</text>
</comment>
<dbReference type="InterPro" id="IPR007248">
    <property type="entry name" value="Mpv17_PMP22"/>
</dbReference>
<evidence type="ECO:0000256" key="3">
    <source>
        <dbReference type="ARBA" id="ARBA00022692"/>
    </source>
</evidence>
<keyword evidence="3 6" id="KW-0812">Transmembrane</keyword>
<evidence type="ECO:0000313" key="7">
    <source>
        <dbReference type="Proteomes" id="UP000694867"/>
    </source>
</evidence>
<gene>
    <name evidence="8" type="primary">LOC100897781</name>
</gene>
<dbReference type="RefSeq" id="XP_018495574.1">
    <property type="nucleotide sequence ID" value="XM_018640058.1"/>
</dbReference>
<evidence type="ECO:0000256" key="4">
    <source>
        <dbReference type="ARBA" id="ARBA00022989"/>
    </source>
</evidence>
<comment type="subcellular location">
    <subcellularLocation>
        <location evidence="1">Membrane</location>
        <topology evidence="1">Multi-pass membrane protein</topology>
    </subcellularLocation>
</comment>
<dbReference type="Proteomes" id="UP000694867">
    <property type="component" value="Unplaced"/>
</dbReference>
<reference evidence="8" key="1">
    <citation type="submission" date="2025-08" db="UniProtKB">
        <authorList>
            <consortium name="RefSeq"/>
        </authorList>
    </citation>
    <scope>IDENTIFICATION</scope>
</reference>
<dbReference type="AlphaFoldDB" id="A0AAJ7P9Z9"/>
<dbReference type="KEGG" id="goe:100897781"/>
<name>A0AAJ7P9Z9_9ACAR</name>
<protein>
    <submittedName>
        <fullName evidence="8">Mpv17-like protein 2</fullName>
    </submittedName>
</protein>
<keyword evidence="5 6" id="KW-0472">Membrane</keyword>
<dbReference type="Pfam" id="PF04117">
    <property type="entry name" value="Mpv17_PMP22"/>
    <property type="match status" value="1"/>
</dbReference>
<organism evidence="7 8">
    <name type="scientific">Galendromus occidentalis</name>
    <name type="common">western predatory mite</name>
    <dbReference type="NCBI Taxonomy" id="34638"/>
    <lineage>
        <taxon>Eukaryota</taxon>
        <taxon>Metazoa</taxon>
        <taxon>Ecdysozoa</taxon>
        <taxon>Arthropoda</taxon>
        <taxon>Chelicerata</taxon>
        <taxon>Arachnida</taxon>
        <taxon>Acari</taxon>
        <taxon>Parasitiformes</taxon>
        <taxon>Mesostigmata</taxon>
        <taxon>Gamasina</taxon>
        <taxon>Phytoseioidea</taxon>
        <taxon>Phytoseiidae</taxon>
        <taxon>Typhlodrominae</taxon>
        <taxon>Galendromus</taxon>
    </lineage>
</organism>
<keyword evidence="4 6" id="KW-1133">Transmembrane helix</keyword>
<sequence length="206" mass="23302">MRLFLIAVGKQVSAVTQKLFGKHLLITNAVISTGMGIAGDGVQQYYEVSRGYQESFQMKRSSHMAAAGLTTGVVTHYWYALLDRWWQGRCVKVIAQKVLYDQILFSPVCLTVYFGTVAALEGSSMGEFKEELADKGGTVYVVEWLVWPIAQAFNFYYLPLRYRLAFDTVISFGFDVFTPYIKYRDQRCLGVSETNENRSPSDIHGI</sequence>
<dbReference type="GO" id="GO:0005739">
    <property type="term" value="C:mitochondrion"/>
    <property type="evidence" value="ECO:0007669"/>
    <property type="project" value="TreeGrafter"/>
</dbReference>
<feature type="transmembrane region" description="Helical" evidence="6">
    <location>
        <begin position="103"/>
        <end position="120"/>
    </location>
</feature>
<evidence type="ECO:0000256" key="2">
    <source>
        <dbReference type="ARBA" id="ARBA00006824"/>
    </source>
</evidence>
<dbReference type="PANTHER" id="PTHR11266:SF8">
    <property type="entry name" value="MPV17-LIKE PROTEIN 2"/>
    <property type="match status" value="1"/>
</dbReference>
<feature type="transmembrane region" description="Helical" evidence="6">
    <location>
        <begin position="64"/>
        <end position="82"/>
    </location>
</feature>
<keyword evidence="7" id="KW-1185">Reference proteome</keyword>
<evidence type="ECO:0000256" key="5">
    <source>
        <dbReference type="ARBA" id="ARBA00023136"/>
    </source>
</evidence>
<dbReference type="PANTHER" id="PTHR11266">
    <property type="entry name" value="PEROXISOMAL MEMBRANE PROTEIN 2, PXMP2 MPV17"/>
    <property type="match status" value="1"/>
</dbReference>
<evidence type="ECO:0000256" key="1">
    <source>
        <dbReference type="ARBA" id="ARBA00004141"/>
    </source>
</evidence>
<dbReference type="GO" id="GO:0016020">
    <property type="term" value="C:membrane"/>
    <property type="evidence" value="ECO:0007669"/>
    <property type="project" value="UniProtKB-SubCell"/>
</dbReference>
<proteinExistence type="inferred from homology"/>
<evidence type="ECO:0000256" key="6">
    <source>
        <dbReference type="RuleBase" id="RU363053"/>
    </source>
</evidence>
<dbReference type="GeneID" id="100897781"/>
<evidence type="ECO:0000313" key="8">
    <source>
        <dbReference type="RefSeq" id="XP_018495574.1"/>
    </source>
</evidence>
<feature type="transmembrane region" description="Helical" evidence="6">
    <location>
        <begin position="140"/>
        <end position="158"/>
    </location>
</feature>
<dbReference type="GO" id="GO:0061668">
    <property type="term" value="P:mitochondrial ribosome assembly"/>
    <property type="evidence" value="ECO:0007669"/>
    <property type="project" value="TreeGrafter"/>
</dbReference>
<accession>A0AAJ7P9Z9</accession>